<dbReference type="GO" id="GO:0016020">
    <property type="term" value="C:membrane"/>
    <property type="evidence" value="ECO:0007669"/>
    <property type="project" value="UniProtKB-SubCell"/>
</dbReference>
<comment type="caution">
    <text evidence="10">The sequence shown here is derived from an EMBL/GenBank/DDBJ whole genome shotgun (WGS) entry which is preliminary data.</text>
</comment>
<evidence type="ECO:0000256" key="4">
    <source>
        <dbReference type="ARBA" id="ARBA00022989"/>
    </source>
</evidence>
<evidence type="ECO:0000256" key="7">
    <source>
        <dbReference type="SAM" id="MobiDB-lite"/>
    </source>
</evidence>
<keyword evidence="3 8" id="KW-0812">Transmembrane</keyword>
<comment type="subcellular location">
    <subcellularLocation>
        <location evidence="1">Membrane</location>
        <topology evidence="1">Single-pass membrane protein</topology>
    </subcellularLocation>
</comment>
<evidence type="ECO:0000256" key="2">
    <source>
        <dbReference type="ARBA" id="ARBA00022448"/>
    </source>
</evidence>
<keyword evidence="6" id="KW-0175">Coiled coil</keyword>
<name>S9V8A4_9TRYP</name>
<dbReference type="PROSITE" id="PS50192">
    <property type="entry name" value="T_SNARE"/>
    <property type="match status" value="1"/>
</dbReference>
<keyword evidence="5 8" id="KW-0472">Membrane</keyword>
<keyword evidence="11" id="KW-1185">Reference proteome</keyword>
<evidence type="ECO:0000256" key="1">
    <source>
        <dbReference type="ARBA" id="ARBA00004167"/>
    </source>
</evidence>
<dbReference type="GO" id="GO:0005737">
    <property type="term" value="C:cytoplasm"/>
    <property type="evidence" value="ECO:0007669"/>
    <property type="project" value="UniProtKB-ARBA"/>
</dbReference>
<evidence type="ECO:0000256" key="8">
    <source>
        <dbReference type="SAM" id="Phobius"/>
    </source>
</evidence>
<evidence type="ECO:0000256" key="3">
    <source>
        <dbReference type="ARBA" id="ARBA00022692"/>
    </source>
</evidence>
<dbReference type="AlphaFoldDB" id="S9V8A4"/>
<feature type="compositionally biased region" description="Polar residues" evidence="7">
    <location>
        <begin position="34"/>
        <end position="51"/>
    </location>
</feature>
<dbReference type="GO" id="GO:0012505">
    <property type="term" value="C:endomembrane system"/>
    <property type="evidence" value="ECO:0007669"/>
    <property type="project" value="UniProtKB-ARBA"/>
</dbReference>
<accession>S9V8A4</accession>
<keyword evidence="2" id="KW-0813">Transport</keyword>
<evidence type="ECO:0000256" key="5">
    <source>
        <dbReference type="ARBA" id="ARBA00023136"/>
    </source>
</evidence>
<evidence type="ECO:0000313" key="10">
    <source>
        <dbReference type="EMBL" id="EPY37038.1"/>
    </source>
</evidence>
<dbReference type="PANTHER" id="PTHR12791">
    <property type="entry name" value="GOLGI SNARE BET1-RELATED"/>
    <property type="match status" value="1"/>
</dbReference>
<feature type="coiled-coil region" evidence="6">
    <location>
        <begin position="80"/>
        <end position="107"/>
    </location>
</feature>
<feature type="transmembrane region" description="Helical" evidence="8">
    <location>
        <begin position="122"/>
        <end position="144"/>
    </location>
</feature>
<protein>
    <submittedName>
        <fullName evidence="10">Blocked early in transport 1</fullName>
    </submittedName>
</protein>
<feature type="domain" description="T-SNARE coiled-coil homology" evidence="9">
    <location>
        <begin position="56"/>
        <end position="118"/>
    </location>
</feature>
<feature type="region of interest" description="Disordered" evidence="7">
    <location>
        <begin position="33"/>
        <end position="54"/>
    </location>
</feature>
<dbReference type="Proteomes" id="UP000015354">
    <property type="component" value="Unassembled WGS sequence"/>
</dbReference>
<proteinExistence type="predicted"/>
<dbReference type="EMBL" id="ATMH01000259">
    <property type="protein sequence ID" value="EPY37038.1"/>
    <property type="molecule type" value="Genomic_DNA"/>
</dbReference>
<evidence type="ECO:0000259" key="9">
    <source>
        <dbReference type="PROSITE" id="PS50192"/>
    </source>
</evidence>
<dbReference type="InterPro" id="IPR000727">
    <property type="entry name" value="T_SNARE_dom"/>
</dbReference>
<evidence type="ECO:0000313" key="11">
    <source>
        <dbReference type="Proteomes" id="UP000015354"/>
    </source>
</evidence>
<evidence type="ECO:0000256" key="6">
    <source>
        <dbReference type="SAM" id="Coils"/>
    </source>
</evidence>
<dbReference type="SUPFAM" id="SSF58038">
    <property type="entry name" value="SNARE fusion complex"/>
    <property type="match status" value="1"/>
</dbReference>
<dbReference type="Gene3D" id="1.20.5.110">
    <property type="match status" value="1"/>
</dbReference>
<gene>
    <name evidence="10" type="ORF">STCU_00259</name>
</gene>
<organism evidence="10 11">
    <name type="scientific">Strigomonas culicis</name>
    <dbReference type="NCBI Taxonomy" id="28005"/>
    <lineage>
        <taxon>Eukaryota</taxon>
        <taxon>Discoba</taxon>
        <taxon>Euglenozoa</taxon>
        <taxon>Kinetoplastea</taxon>
        <taxon>Metakinetoplastina</taxon>
        <taxon>Trypanosomatida</taxon>
        <taxon>Trypanosomatidae</taxon>
        <taxon>Strigomonadinae</taxon>
        <taxon>Strigomonas</taxon>
    </lineage>
</organism>
<reference evidence="10 11" key="1">
    <citation type="journal article" date="2013" name="PLoS ONE">
        <title>Predicting the Proteins of Angomonas deanei, Strigomonas culicis and Their Respective Endosymbionts Reveals New Aspects of the Trypanosomatidae Family.</title>
        <authorList>
            <person name="Motta M.C."/>
            <person name="Martins A.C."/>
            <person name="de Souza S.S."/>
            <person name="Catta-Preta C.M."/>
            <person name="Silva R."/>
            <person name="Klein C.C."/>
            <person name="de Almeida L.G."/>
            <person name="de Lima Cunha O."/>
            <person name="Ciapina L.P."/>
            <person name="Brocchi M."/>
            <person name="Colabardini A.C."/>
            <person name="de Araujo Lima B."/>
            <person name="Machado C.R."/>
            <person name="de Almeida Soares C.M."/>
            <person name="Probst C.M."/>
            <person name="de Menezes C.B."/>
            <person name="Thompson C.E."/>
            <person name="Bartholomeu D.C."/>
            <person name="Gradia D.F."/>
            <person name="Pavoni D.P."/>
            <person name="Grisard E.C."/>
            <person name="Fantinatti-Garboggini F."/>
            <person name="Marchini F.K."/>
            <person name="Rodrigues-Luiz G.F."/>
            <person name="Wagner G."/>
            <person name="Goldman G.H."/>
            <person name="Fietto J.L."/>
            <person name="Elias M.C."/>
            <person name="Goldman M.H."/>
            <person name="Sagot M.F."/>
            <person name="Pereira M."/>
            <person name="Stoco P.H."/>
            <person name="de Mendonca-Neto R.P."/>
            <person name="Teixeira S.M."/>
            <person name="Maciel T.E."/>
            <person name="de Oliveira Mendes T.A."/>
            <person name="Urmenyi T.P."/>
            <person name="de Souza W."/>
            <person name="Schenkman S."/>
            <person name="de Vasconcelos A.T."/>
        </authorList>
    </citation>
    <scope>NUCLEOTIDE SEQUENCE [LARGE SCALE GENOMIC DNA]</scope>
</reference>
<sequence>MINGIYIYSRPPHTFHPCYWDDSCGYNKHPMKSSLYSSNSQQKQKATNGTSNEMEEQMYRENEELLDALGNNVARMKGMAGVLHREAADQNDLLKQLQEQLNSARSGVGTSIRQMQGVFNRYGSSHTVFLALAFFLILVLFYYVSA</sequence>
<keyword evidence="4 8" id="KW-1133">Transmembrane helix</keyword>